<dbReference type="PANTHER" id="PTHR32089">
    <property type="entry name" value="METHYL-ACCEPTING CHEMOTAXIS PROTEIN MCPB"/>
    <property type="match status" value="1"/>
</dbReference>
<keyword evidence="5" id="KW-0472">Membrane</keyword>
<evidence type="ECO:0000256" key="5">
    <source>
        <dbReference type="SAM" id="Phobius"/>
    </source>
</evidence>
<proteinExistence type="inferred from homology"/>
<dbReference type="SMART" id="SM00283">
    <property type="entry name" value="MA"/>
    <property type="match status" value="1"/>
</dbReference>
<feature type="domain" description="Methyl-accepting transducer" evidence="6">
    <location>
        <begin position="262"/>
        <end position="498"/>
    </location>
</feature>
<keyword evidence="5" id="KW-1133">Transmembrane helix</keyword>
<dbReference type="Pfam" id="PF00672">
    <property type="entry name" value="HAMP"/>
    <property type="match status" value="1"/>
</dbReference>
<dbReference type="SUPFAM" id="SSF58104">
    <property type="entry name" value="Methyl-accepting chemotaxis protein (MCP) signaling domain"/>
    <property type="match status" value="1"/>
</dbReference>
<sequence>MVSKKSTSLRVKIMAPIAVVGILILMLLSSNLVFTKTYVAKIMETRQTLNQLNNSIMNVQSATQTGIITEDEQYAIETAKESLQAFALLDRLDGLEEELAWELRESYTYFYGTLVSTNSLFLENRLQEAQERLQEAEAVVQQMQSEMNQNLRLQMEKYERAVSIQSGLLILTLLATIVGFSYLGFIVLPAMIKPLRNLAEQMGDFAQGQGDLRKRMEVTSNDEIGLLAQRFNDFLDNQSKMIDSLKNIGHTIGRSSQDLSRIMDESSKAMEQVGHTVTDVAHAVDRTAESSQDIEGSTKTLLSQSLQINRFSQSATEQSRQAEQRANEGAQVLEEALASASQVSQTAQNAAHTLQALDNASTRISEVVTMIASISEQINLLALNAAIEASRAGEQGRGFAVVADEVRKLAEESAQSTAEITKLIREVTSRAQEAVQVMAESDRTVNQVVNKTEKAGQSFRGIQKDVSQLATQMVEIDDALQKQTQAVEKIQTSLAVITEGSVETAASAQEMSASVEEQIATIESIGHSAQELALSVEKLNSLVQQFKT</sequence>
<dbReference type="Pfam" id="PF00015">
    <property type="entry name" value="MCPsignal"/>
    <property type="match status" value="1"/>
</dbReference>
<dbReference type="PANTHER" id="PTHR32089:SF112">
    <property type="entry name" value="LYSOZYME-LIKE PROTEIN-RELATED"/>
    <property type="match status" value="1"/>
</dbReference>
<reference evidence="8 9" key="1">
    <citation type="submission" date="2019-10" db="EMBL/GenBank/DDBJ databases">
        <title>Whole-genome sequence of the extremophile Heliorestis acidaminivorans DSM 24790.</title>
        <authorList>
            <person name="Kyndt J.A."/>
            <person name="Meyer T.E."/>
        </authorList>
    </citation>
    <scope>NUCLEOTIDE SEQUENCE [LARGE SCALE GENOMIC DNA]</scope>
    <source>
        <strain evidence="8 9">DSM 24790</strain>
    </source>
</reference>
<evidence type="ECO:0000256" key="4">
    <source>
        <dbReference type="SAM" id="Coils"/>
    </source>
</evidence>
<evidence type="ECO:0000313" key="8">
    <source>
        <dbReference type="EMBL" id="KAB2953453.1"/>
    </source>
</evidence>
<organism evidence="8 9">
    <name type="scientific">Heliorestis acidaminivorans</name>
    <dbReference type="NCBI Taxonomy" id="553427"/>
    <lineage>
        <taxon>Bacteria</taxon>
        <taxon>Bacillati</taxon>
        <taxon>Bacillota</taxon>
        <taxon>Clostridia</taxon>
        <taxon>Eubacteriales</taxon>
        <taxon>Heliobacteriaceae</taxon>
        <taxon>Heliorestis</taxon>
    </lineage>
</organism>
<dbReference type="OrthoDB" id="9762005at2"/>
<keyword evidence="9" id="KW-1185">Reference proteome</keyword>
<evidence type="ECO:0000259" key="7">
    <source>
        <dbReference type="PROSITE" id="PS50885"/>
    </source>
</evidence>
<comment type="similarity">
    <text evidence="2">Belongs to the methyl-accepting chemotaxis (MCP) protein family.</text>
</comment>
<dbReference type="PROSITE" id="PS50885">
    <property type="entry name" value="HAMP"/>
    <property type="match status" value="1"/>
</dbReference>
<dbReference type="PROSITE" id="PS50111">
    <property type="entry name" value="CHEMOTAXIS_TRANSDUC_2"/>
    <property type="match status" value="1"/>
</dbReference>
<dbReference type="InterPro" id="IPR004089">
    <property type="entry name" value="MCPsignal_dom"/>
</dbReference>
<dbReference type="GO" id="GO:0006935">
    <property type="term" value="P:chemotaxis"/>
    <property type="evidence" value="ECO:0007669"/>
    <property type="project" value="InterPro"/>
</dbReference>
<feature type="transmembrane region" description="Helical" evidence="5">
    <location>
        <begin position="168"/>
        <end position="192"/>
    </location>
</feature>
<feature type="domain" description="HAMP" evidence="7">
    <location>
        <begin position="191"/>
        <end position="243"/>
    </location>
</feature>
<evidence type="ECO:0000256" key="3">
    <source>
        <dbReference type="PROSITE-ProRule" id="PRU00284"/>
    </source>
</evidence>
<keyword evidence="1 3" id="KW-0807">Transducer</keyword>
<evidence type="ECO:0000256" key="1">
    <source>
        <dbReference type="ARBA" id="ARBA00023224"/>
    </source>
</evidence>
<feature type="coiled-coil region" evidence="4">
    <location>
        <begin position="119"/>
        <end position="153"/>
    </location>
</feature>
<keyword evidence="4" id="KW-0175">Coiled coil</keyword>
<dbReference type="EMBL" id="WBXO01000003">
    <property type="protein sequence ID" value="KAB2953453.1"/>
    <property type="molecule type" value="Genomic_DNA"/>
</dbReference>
<dbReference type="RefSeq" id="WP_151619472.1">
    <property type="nucleotide sequence ID" value="NZ_WBXO01000003.1"/>
</dbReference>
<evidence type="ECO:0000259" key="6">
    <source>
        <dbReference type="PROSITE" id="PS50111"/>
    </source>
</evidence>
<dbReference type="GO" id="GO:0016020">
    <property type="term" value="C:membrane"/>
    <property type="evidence" value="ECO:0007669"/>
    <property type="project" value="InterPro"/>
</dbReference>
<dbReference type="CDD" id="cd06225">
    <property type="entry name" value="HAMP"/>
    <property type="match status" value="1"/>
</dbReference>
<dbReference type="GO" id="GO:0007165">
    <property type="term" value="P:signal transduction"/>
    <property type="evidence" value="ECO:0007669"/>
    <property type="project" value="UniProtKB-KW"/>
</dbReference>
<dbReference type="AlphaFoldDB" id="A0A6I0F7S9"/>
<dbReference type="Gene3D" id="1.10.287.950">
    <property type="entry name" value="Methyl-accepting chemotaxis protein"/>
    <property type="match status" value="1"/>
</dbReference>
<keyword evidence="5" id="KW-0812">Transmembrane</keyword>
<dbReference type="Proteomes" id="UP000468766">
    <property type="component" value="Unassembled WGS sequence"/>
</dbReference>
<protein>
    <submittedName>
        <fullName evidence="8">Methyl-accepting chemotaxis protein</fullName>
    </submittedName>
</protein>
<dbReference type="PRINTS" id="PR00260">
    <property type="entry name" value="CHEMTRNSDUCR"/>
</dbReference>
<comment type="caution">
    <text evidence="8">The sequence shown here is derived from an EMBL/GenBank/DDBJ whole genome shotgun (WGS) entry which is preliminary data.</text>
</comment>
<evidence type="ECO:0000313" key="9">
    <source>
        <dbReference type="Proteomes" id="UP000468766"/>
    </source>
</evidence>
<dbReference type="SMART" id="SM00304">
    <property type="entry name" value="HAMP"/>
    <property type="match status" value="1"/>
</dbReference>
<name>A0A6I0F7S9_9FIRM</name>
<dbReference type="InterPro" id="IPR004090">
    <property type="entry name" value="Chemotax_Me-accpt_rcpt"/>
</dbReference>
<evidence type="ECO:0000256" key="2">
    <source>
        <dbReference type="ARBA" id="ARBA00029447"/>
    </source>
</evidence>
<dbReference type="InterPro" id="IPR003660">
    <property type="entry name" value="HAMP_dom"/>
</dbReference>
<dbReference type="CDD" id="cd11386">
    <property type="entry name" value="MCP_signal"/>
    <property type="match status" value="1"/>
</dbReference>
<dbReference type="GO" id="GO:0004888">
    <property type="term" value="F:transmembrane signaling receptor activity"/>
    <property type="evidence" value="ECO:0007669"/>
    <property type="project" value="InterPro"/>
</dbReference>
<accession>A0A6I0F7S9</accession>
<gene>
    <name evidence="8" type="ORF">F9B85_05990</name>
</gene>